<dbReference type="EMBL" id="CACRYJ010000025">
    <property type="protein sequence ID" value="VZO36758.1"/>
    <property type="molecule type" value="Genomic_DNA"/>
</dbReference>
<dbReference type="InterPro" id="IPR029756">
    <property type="entry name" value="MTH1187/YkoF-like"/>
</dbReference>
<dbReference type="InterPro" id="IPR011522">
    <property type="entry name" value="Thiamin/HMP-bd_put_YkoF"/>
</dbReference>
<organism evidence="3 4">
    <name type="scientific">Occultella aeris</name>
    <dbReference type="NCBI Taxonomy" id="2761496"/>
    <lineage>
        <taxon>Bacteria</taxon>
        <taxon>Bacillati</taxon>
        <taxon>Actinomycetota</taxon>
        <taxon>Actinomycetes</taxon>
        <taxon>Micrococcales</taxon>
        <taxon>Ruaniaceae</taxon>
        <taxon>Occultella</taxon>
    </lineage>
</organism>
<dbReference type="SUPFAM" id="SSF89957">
    <property type="entry name" value="MTH1187/YkoF-like"/>
    <property type="match status" value="1"/>
</dbReference>
<accession>A0A7M4DII5</accession>
<protein>
    <submittedName>
        <fullName evidence="3">HMP/thiamine-binding protein YkoF</fullName>
    </submittedName>
</protein>
<dbReference type="Proteomes" id="UP000419743">
    <property type="component" value="Unassembled WGS sequence"/>
</dbReference>
<evidence type="ECO:0000313" key="3">
    <source>
        <dbReference type="EMBL" id="VZO36758.1"/>
    </source>
</evidence>
<dbReference type="AlphaFoldDB" id="A0A7M4DII5"/>
<gene>
    <name evidence="3" type="primary">ykoF</name>
    <name evidence="3" type="ORF">HALOF300_01938</name>
</gene>
<proteinExistence type="predicted"/>
<feature type="domain" description="Thiamin/hydroxymethyl pyrimidine-binding YkoF putative" evidence="2">
    <location>
        <begin position="133"/>
        <end position="215"/>
    </location>
</feature>
<evidence type="ECO:0000313" key="4">
    <source>
        <dbReference type="Proteomes" id="UP000419743"/>
    </source>
</evidence>
<sequence>MPEVTSPTTSPAPATTTADAAPAPGEYGVGARFTLLPLTDRFVEVITDALAVDRPAGLEVVTDDVSTFVRGTESDVVGYLTAVIARAGRTGVHTVAQVLLSRGCPGEVACEVADGVAFAPERLAPIPATGLRAAAHWSLYPLHDGPDGDHMSAIYAAIDDARERGTLTRSEHFATRLDGDLADVLTTIGDAWLTVGRSVRHVATHATISLNSPSNSSAAGDR</sequence>
<reference evidence="3 4" key="1">
    <citation type="submission" date="2019-11" db="EMBL/GenBank/DDBJ databases">
        <authorList>
            <person name="Criscuolo A."/>
        </authorList>
    </citation>
    <scope>NUCLEOTIDE SEQUENCE [LARGE SCALE GENOMIC DNA]</scope>
    <source>
        <strain evidence="3">CIP111667</strain>
    </source>
</reference>
<evidence type="ECO:0000256" key="1">
    <source>
        <dbReference type="SAM" id="MobiDB-lite"/>
    </source>
</evidence>
<keyword evidence="4" id="KW-1185">Reference proteome</keyword>
<dbReference type="RefSeq" id="WP_156740732.1">
    <property type="nucleotide sequence ID" value="NZ_CACRYJ010000025.1"/>
</dbReference>
<dbReference type="Gene3D" id="3.30.70.930">
    <property type="match status" value="2"/>
</dbReference>
<dbReference type="Pfam" id="PF07615">
    <property type="entry name" value="Ykof"/>
    <property type="match status" value="2"/>
</dbReference>
<comment type="caution">
    <text evidence="3">The sequence shown here is derived from an EMBL/GenBank/DDBJ whole genome shotgun (WGS) entry which is preliminary data.</text>
</comment>
<feature type="region of interest" description="Disordered" evidence="1">
    <location>
        <begin position="1"/>
        <end position="23"/>
    </location>
</feature>
<feature type="domain" description="Thiamin/hydroxymethyl pyrimidine-binding YkoF putative" evidence="2">
    <location>
        <begin position="29"/>
        <end position="107"/>
    </location>
</feature>
<evidence type="ECO:0000259" key="2">
    <source>
        <dbReference type="Pfam" id="PF07615"/>
    </source>
</evidence>
<name>A0A7M4DII5_9MICO</name>